<keyword evidence="7 8" id="KW-0472">Membrane</keyword>
<evidence type="ECO:0000256" key="5">
    <source>
        <dbReference type="ARBA" id="ARBA00022692"/>
    </source>
</evidence>
<feature type="transmembrane region" description="Helical" evidence="8">
    <location>
        <begin position="37"/>
        <end position="61"/>
    </location>
</feature>
<protein>
    <recommendedName>
        <fullName evidence="8">Probable membrane transporter protein</fullName>
    </recommendedName>
</protein>
<evidence type="ECO:0000256" key="6">
    <source>
        <dbReference type="ARBA" id="ARBA00022989"/>
    </source>
</evidence>
<keyword evidence="5 8" id="KW-0812">Transmembrane</keyword>
<keyword evidence="10" id="KW-1185">Reference proteome</keyword>
<accession>A0ABW8AR64</accession>
<comment type="subcellular location">
    <subcellularLocation>
        <location evidence="1 8">Cell membrane</location>
        <topology evidence="1 8">Multi-pass membrane protein</topology>
    </subcellularLocation>
</comment>
<feature type="transmembrane region" description="Helical" evidence="8">
    <location>
        <begin position="214"/>
        <end position="234"/>
    </location>
</feature>
<evidence type="ECO:0000256" key="3">
    <source>
        <dbReference type="ARBA" id="ARBA00022448"/>
    </source>
</evidence>
<dbReference type="RefSeq" id="WP_398282965.1">
    <property type="nucleotide sequence ID" value="NZ_JBITLV010000006.1"/>
</dbReference>
<evidence type="ECO:0000256" key="4">
    <source>
        <dbReference type="ARBA" id="ARBA00022475"/>
    </source>
</evidence>
<dbReference type="Proteomes" id="UP001612915">
    <property type="component" value="Unassembled WGS sequence"/>
</dbReference>
<feature type="transmembrane region" description="Helical" evidence="8">
    <location>
        <begin position="241"/>
        <end position="260"/>
    </location>
</feature>
<dbReference type="InterPro" id="IPR002781">
    <property type="entry name" value="TM_pro_TauE-like"/>
</dbReference>
<comment type="caution">
    <text evidence="9">The sequence shown here is derived from an EMBL/GenBank/DDBJ whole genome shotgun (WGS) entry which is preliminary data.</text>
</comment>
<dbReference type="Pfam" id="PF01925">
    <property type="entry name" value="TauE"/>
    <property type="match status" value="1"/>
</dbReference>
<keyword evidence="3" id="KW-0813">Transport</keyword>
<evidence type="ECO:0000256" key="8">
    <source>
        <dbReference type="RuleBase" id="RU363041"/>
    </source>
</evidence>
<feature type="transmembrane region" description="Helical" evidence="8">
    <location>
        <begin position="133"/>
        <end position="155"/>
    </location>
</feature>
<dbReference type="EMBL" id="JBITLV010000006">
    <property type="protein sequence ID" value="MFI7588841.1"/>
    <property type="molecule type" value="Genomic_DNA"/>
</dbReference>
<feature type="transmembrane region" description="Helical" evidence="8">
    <location>
        <begin position="191"/>
        <end position="208"/>
    </location>
</feature>
<dbReference type="PANTHER" id="PTHR30269:SF0">
    <property type="entry name" value="MEMBRANE TRANSPORTER PROTEIN YFCA-RELATED"/>
    <property type="match status" value="1"/>
</dbReference>
<reference evidence="9 10" key="1">
    <citation type="submission" date="2024-10" db="EMBL/GenBank/DDBJ databases">
        <title>The Natural Products Discovery Center: Release of the First 8490 Sequenced Strains for Exploring Actinobacteria Biosynthetic Diversity.</title>
        <authorList>
            <person name="Kalkreuter E."/>
            <person name="Kautsar S.A."/>
            <person name="Yang D."/>
            <person name="Bader C.D."/>
            <person name="Teijaro C.N."/>
            <person name="Fluegel L."/>
            <person name="Davis C.M."/>
            <person name="Simpson J.R."/>
            <person name="Lauterbach L."/>
            <person name="Steele A.D."/>
            <person name="Gui C."/>
            <person name="Meng S."/>
            <person name="Li G."/>
            <person name="Viehrig K."/>
            <person name="Ye F."/>
            <person name="Su P."/>
            <person name="Kiefer A.F."/>
            <person name="Nichols A."/>
            <person name="Cepeda A.J."/>
            <person name="Yan W."/>
            <person name="Fan B."/>
            <person name="Jiang Y."/>
            <person name="Adhikari A."/>
            <person name="Zheng C.-J."/>
            <person name="Schuster L."/>
            <person name="Cowan T.M."/>
            <person name="Smanski M.J."/>
            <person name="Chevrette M.G."/>
            <person name="De Carvalho L.P.S."/>
            <person name="Shen B."/>
        </authorList>
    </citation>
    <scope>NUCLEOTIDE SEQUENCE [LARGE SCALE GENOMIC DNA]</scope>
    <source>
        <strain evidence="9 10">NPDC049639</strain>
    </source>
</reference>
<dbReference type="InterPro" id="IPR052017">
    <property type="entry name" value="TSUP"/>
</dbReference>
<evidence type="ECO:0000256" key="2">
    <source>
        <dbReference type="ARBA" id="ARBA00009142"/>
    </source>
</evidence>
<evidence type="ECO:0000313" key="9">
    <source>
        <dbReference type="EMBL" id="MFI7588841.1"/>
    </source>
</evidence>
<organism evidence="9 10">
    <name type="scientific">Spongisporangium articulatum</name>
    <dbReference type="NCBI Taxonomy" id="3362603"/>
    <lineage>
        <taxon>Bacteria</taxon>
        <taxon>Bacillati</taxon>
        <taxon>Actinomycetota</taxon>
        <taxon>Actinomycetes</taxon>
        <taxon>Kineosporiales</taxon>
        <taxon>Kineosporiaceae</taxon>
        <taxon>Spongisporangium</taxon>
    </lineage>
</organism>
<feature type="transmembrane region" description="Helical" evidence="8">
    <location>
        <begin position="73"/>
        <end position="96"/>
    </location>
</feature>
<evidence type="ECO:0000256" key="1">
    <source>
        <dbReference type="ARBA" id="ARBA00004651"/>
    </source>
</evidence>
<comment type="similarity">
    <text evidence="2 8">Belongs to the 4-toluene sulfonate uptake permease (TSUP) (TC 2.A.102) family.</text>
</comment>
<name>A0ABW8AR64_9ACTN</name>
<keyword evidence="6 8" id="KW-1133">Transmembrane helix</keyword>
<evidence type="ECO:0000313" key="10">
    <source>
        <dbReference type="Proteomes" id="UP001612915"/>
    </source>
</evidence>
<feature type="transmembrane region" description="Helical" evidence="8">
    <location>
        <begin position="102"/>
        <end position="121"/>
    </location>
</feature>
<dbReference type="PANTHER" id="PTHR30269">
    <property type="entry name" value="TRANSMEMBRANE PROTEIN YFCA"/>
    <property type="match status" value="1"/>
</dbReference>
<proteinExistence type="inferred from homology"/>
<gene>
    <name evidence="9" type="ORF">ACIB24_17390</name>
</gene>
<keyword evidence="4 8" id="KW-1003">Cell membrane</keyword>
<sequence>MEFWPAVAILAAGAVAGAVNAAVGSGTLITFPTLLALGYPPVIANISNNVGLVPGSVAGAWGYRGEVRALARVVVPLLFCSATGGALGAVALLTLPSSAFDAIVPVLIVLSIVLVVAQPYLARRVAARPGSSAAEAAGTTVRPLGVGLMLGVLIAGVYGGYFGAAQGVLLIGLLGWLLTSSLQHANGVKNVLSAVVNGVAALVFVIAAPGQLDFAVAGLIAVGSTVGGVVGAALSRRLPAPLLRGFIVIVGCAAVVKLLVT</sequence>
<evidence type="ECO:0000256" key="7">
    <source>
        <dbReference type="ARBA" id="ARBA00023136"/>
    </source>
</evidence>